<evidence type="ECO:0000313" key="12">
    <source>
        <dbReference type="EMBL" id="HIZ58970.1"/>
    </source>
</evidence>
<keyword evidence="9 10" id="KW-0520">NAD</keyword>
<dbReference type="InterPro" id="IPR036188">
    <property type="entry name" value="FAD/NAD-bd_sf"/>
</dbReference>
<comment type="catalytic activity">
    <reaction evidence="10">
        <text>uridine(54) in tRNA + (6R)-5,10-methylene-5,6,7,8-tetrahydrofolate + NADH + H(+) = 5-methyluridine(54) in tRNA + (6S)-5,6,7,8-tetrahydrofolate + NAD(+)</text>
        <dbReference type="Rhea" id="RHEA:16873"/>
        <dbReference type="Rhea" id="RHEA-COMP:10167"/>
        <dbReference type="Rhea" id="RHEA-COMP:10193"/>
        <dbReference type="ChEBI" id="CHEBI:15378"/>
        <dbReference type="ChEBI" id="CHEBI:15636"/>
        <dbReference type="ChEBI" id="CHEBI:57453"/>
        <dbReference type="ChEBI" id="CHEBI:57540"/>
        <dbReference type="ChEBI" id="CHEBI:57945"/>
        <dbReference type="ChEBI" id="CHEBI:65315"/>
        <dbReference type="ChEBI" id="CHEBI:74447"/>
        <dbReference type="EC" id="2.1.1.74"/>
    </reaction>
</comment>
<sequence>MRRHPVPPRVQAVLRPGGLRLRDAGAQGLSPCKLKRNEDTTLHIKIIGAGLAGCEAALWLAGQGVQVTLYEQKPVHFSPAHKSAGFAELICSNSLKAERLDSASGLLKEEMRRMGSSLLPAAEAVRVAAGGALAVDRDAFSARVTALVEAHPNITVRREEAVAIDEAEPVLIATGPLTEGALADAIARLTGDSRLHFYDAVAPIVTAASLDYGKVFAASRYGRGEADYLNCPFNKAEYEAFHAALVAAERAPLHEFDKEARAAPDPDAVGKKADAVTVYEGCMPIEIMAARGADTMRYGPLRPVGLTDPRTGHRPWANVQLRAENRERTLYNIVGFQTNLKWGEQKRVFSMIPGLEQAEFVRYGVMHRNTFLDAPRVLTPGLYLKAHPNVFFAGQITGFEGYMESAASGLLAARSLYARLTGRPYTPPPPDTMCGALMQYLTAENKHFQPMGANMGILPPLADRPRDKRLRYMAQAERAVASFQRWLDEQNQAV</sequence>
<name>A0A9D2FH64_9FIRM</name>
<comment type="subcellular location">
    <subcellularLocation>
        <location evidence="10">Cytoplasm</location>
    </subcellularLocation>
</comment>
<comment type="cofactor">
    <cofactor evidence="1 10">
        <name>FAD</name>
        <dbReference type="ChEBI" id="CHEBI:57692"/>
    </cofactor>
</comment>
<dbReference type="GO" id="GO:0002098">
    <property type="term" value="P:tRNA wobble uridine modification"/>
    <property type="evidence" value="ECO:0007669"/>
    <property type="project" value="TreeGrafter"/>
</dbReference>
<dbReference type="HAMAP" id="MF_01037">
    <property type="entry name" value="TrmFO"/>
    <property type="match status" value="1"/>
</dbReference>
<evidence type="ECO:0000256" key="3">
    <source>
        <dbReference type="ARBA" id="ARBA00022603"/>
    </source>
</evidence>
<proteinExistence type="inferred from homology"/>
<dbReference type="SUPFAM" id="SSF51905">
    <property type="entry name" value="FAD/NAD(P)-binding domain"/>
    <property type="match status" value="1"/>
</dbReference>
<dbReference type="PANTHER" id="PTHR11806">
    <property type="entry name" value="GLUCOSE INHIBITED DIVISION PROTEIN A"/>
    <property type="match status" value="1"/>
</dbReference>
<feature type="domain" description="MnmG N-terminal" evidence="11">
    <location>
        <begin position="44"/>
        <end position="423"/>
    </location>
</feature>
<comment type="catalytic activity">
    <reaction evidence="10">
        <text>uridine(54) in tRNA + (6R)-5,10-methylene-5,6,7,8-tetrahydrofolate + NADPH + H(+) = 5-methyluridine(54) in tRNA + (6S)-5,6,7,8-tetrahydrofolate + NADP(+)</text>
        <dbReference type="Rhea" id="RHEA:62372"/>
        <dbReference type="Rhea" id="RHEA-COMP:10167"/>
        <dbReference type="Rhea" id="RHEA-COMP:10193"/>
        <dbReference type="ChEBI" id="CHEBI:15378"/>
        <dbReference type="ChEBI" id="CHEBI:15636"/>
        <dbReference type="ChEBI" id="CHEBI:57453"/>
        <dbReference type="ChEBI" id="CHEBI:57783"/>
        <dbReference type="ChEBI" id="CHEBI:58349"/>
        <dbReference type="ChEBI" id="CHEBI:65315"/>
        <dbReference type="ChEBI" id="CHEBI:74447"/>
        <dbReference type="EC" id="2.1.1.74"/>
    </reaction>
</comment>
<evidence type="ECO:0000256" key="4">
    <source>
        <dbReference type="ARBA" id="ARBA00022630"/>
    </source>
</evidence>
<keyword evidence="7 10" id="KW-0274">FAD</keyword>
<evidence type="ECO:0000313" key="13">
    <source>
        <dbReference type="Proteomes" id="UP000824065"/>
    </source>
</evidence>
<reference evidence="12" key="2">
    <citation type="submission" date="2021-04" db="EMBL/GenBank/DDBJ databases">
        <authorList>
            <person name="Gilroy R."/>
        </authorList>
    </citation>
    <scope>NUCLEOTIDE SEQUENCE</scope>
    <source>
        <strain evidence="12">ChiBcec16-3735</strain>
    </source>
</reference>
<dbReference type="GO" id="GO:0050660">
    <property type="term" value="F:flavin adenine dinucleotide binding"/>
    <property type="evidence" value="ECO:0007669"/>
    <property type="project" value="UniProtKB-UniRule"/>
</dbReference>
<keyword evidence="5 10" id="KW-0808">Transferase</keyword>
<dbReference type="InterPro" id="IPR004417">
    <property type="entry name" value="TrmFO"/>
</dbReference>
<dbReference type="GO" id="GO:0030488">
    <property type="term" value="P:tRNA methylation"/>
    <property type="evidence" value="ECO:0007669"/>
    <property type="project" value="TreeGrafter"/>
</dbReference>
<dbReference type="EMBL" id="DXBJ01000079">
    <property type="protein sequence ID" value="HIZ58970.1"/>
    <property type="molecule type" value="Genomic_DNA"/>
</dbReference>
<dbReference type="GO" id="GO:0005829">
    <property type="term" value="C:cytosol"/>
    <property type="evidence" value="ECO:0007669"/>
    <property type="project" value="TreeGrafter"/>
</dbReference>
<dbReference type="GO" id="GO:0047151">
    <property type="term" value="F:tRNA (uracil(54)-C5)-methyltransferase activity, 5,10-methylenetetrahydrofolate-dependent"/>
    <property type="evidence" value="ECO:0007669"/>
    <property type="project" value="UniProtKB-UniRule"/>
</dbReference>
<dbReference type="EC" id="2.1.1.74" evidence="10"/>
<protein>
    <recommendedName>
        <fullName evidence="10">Methylenetetrahydrofolate--tRNA-(uracil-5-)-methyltransferase TrmFO</fullName>
        <ecNumber evidence="10">2.1.1.74</ecNumber>
    </recommendedName>
    <alternativeName>
        <fullName evidence="10">Folate-dependent tRNA (uracil-5-)-methyltransferase</fullName>
    </alternativeName>
    <alternativeName>
        <fullName evidence="10">Folate-dependent tRNA(M-5-U54)-methyltransferase</fullName>
    </alternativeName>
</protein>
<keyword evidence="3 10" id="KW-0489">Methyltransferase</keyword>
<comment type="similarity">
    <text evidence="10">Belongs to the MnmG family. TrmFO subfamily.</text>
</comment>
<evidence type="ECO:0000256" key="2">
    <source>
        <dbReference type="ARBA" id="ARBA00022490"/>
    </source>
</evidence>
<evidence type="ECO:0000256" key="6">
    <source>
        <dbReference type="ARBA" id="ARBA00022694"/>
    </source>
</evidence>
<dbReference type="Gene3D" id="3.50.50.60">
    <property type="entry name" value="FAD/NAD(P)-binding domain"/>
    <property type="match status" value="2"/>
</dbReference>
<dbReference type="InterPro" id="IPR002218">
    <property type="entry name" value="MnmG-rel"/>
</dbReference>
<dbReference type="InterPro" id="IPR040131">
    <property type="entry name" value="MnmG_N"/>
</dbReference>
<dbReference type="NCBIfam" id="TIGR00137">
    <property type="entry name" value="gid_trmFO"/>
    <property type="match status" value="1"/>
</dbReference>
<dbReference type="AlphaFoldDB" id="A0A9D2FH64"/>
<accession>A0A9D2FH64</accession>
<keyword evidence="8 10" id="KW-0521">NADP</keyword>
<dbReference type="Pfam" id="PF01134">
    <property type="entry name" value="GIDA"/>
    <property type="match status" value="1"/>
</dbReference>
<evidence type="ECO:0000256" key="7">
    <source>
        <dbReference type="ARBA" id="ARBA00022827"/>
    </source>
</evidence>
<comment type="function">
    <text evidence="10">Catalyzes the folate-dependent formation of 5-methyl-uridine at position 54 (M-5-U54) in all tRNAs.</text>
</comment>
<evidence type="ECO:0000256" key="1">
    <source>
        <dbReference type="ARBA" id="ARBA00001974"/>
    </source>
</evidence>
<evidence type="ECO:0000256" key="8">
    <source>
        <dbReference type="ARBA" id="ARBA00022857"/>
    </source>
</evidence>
<feature type="binding site" evidence="10">
    <location>
        <begin position="48"/>
        <end position="53"/>
    </location>
    <ligand>
        <name>FAD</name>
        <dbReference type="ChEBI" id="CHEBI:57692"/>
    </ligand>
</feature>
<reference evidence="12" key="1">
    <citation type="journal article" date="2021" name="PeerJ">
        <title>Extensive microbial diversity within the chicken gut microbiome revealed by metagenomics and culture.</title>
        <authorList>
            <person name="Gilroy R."/>
            <person name="Ravi A."/>
            <person name="Getino M."/>
            <person name="Pursley I."/>
            <person name="Horton D.L."/>
            <person name="Alikhan N.F."/>
            <person name="Baker D."/>
            <person name="Gharbi K."/>
            <person name="Hall N."/>
            <person name="Watson M."/>
            <person name="Adriaenssens E.M."/>
            <person name="Foster-Nyarko E."/>
            <person name="Jarju S."/>
            <person name="Secka A."/>
            <person name="Antonio M."/>
            <person name="Oren A."/>
            <person name="Chaudhuri R.R."/>
            <person name="La Ragione R."/>
            <person name="Hildebrand F."/>
            <person name="Pallen M.J."/>
        </authorList>
    </citation>
    <scope>NUCLEOTIDE SEQUENCE</scope>
    <source>
        <strain evidence="12">ChiBcec16-3735</strain>
    </source>
</reference>
<evidence type="ECO:0000256" key="9">
    <source>
        <dbReference type="ARBA" id="ARBA00023027"/>
    </source>
</evidence>
<dbReference type="Proteomes" id="UP000824065">
    <property type="component" value="Unassembled WGS sequence"/>
</dbReference>
<organism evidence="12 13">
    <name type="scientific">Candidatus Faecalibacterium gallistercoris</name>
    <dbReference type="NCBI Taxonomy" id="2838579"/>
    <lineage>
        <taxon>Bacteria</taxon>
        <taxon>Bacillati</taxon>
        <taxon>Bacillota</taxon>
        <taxon>Clostridia</taxon>
        <taxon>Eubacteriales</taxon>
        <taxon>Oscillospiraceae</taxon>
        <taxon>Faecalibacterium</taxon>
    </lineage>
</organism>
<evidence type="ECO:0000259" key="11">
    <source>
        <dbReference type="Pfam" id="PF01134"/>
    </source>
</evidence>
<gene>
    <name evidence="10 12" type="primary">trmFO</name>
    <name evidence="12" type="ORF">H9725_10470</name>
</gene>
<dbReference type="NCBIfam" id="NF003739">
    <property type="entry name" value="PRK05335.1"/>
    <property type="match status" value="1"/>
</dbReference>
<comment type="caution">
    <text evidence="12">The sequence shown here is derived from an EMBL/GenBank/DDBJ whole genome shotgun (WGS) entry which is preliminary data.</text>
</comment>
<keyword evidence="4 10" id="KW-0285">Flavoprotein</keyword>
<evidence type="ECO:0000256" key="5">
    <source>
        <dbReference type="ARBA" id="ARBA00022679"/>
    </source>
</evidence>
<dbReference type="PANTHER" id="PTHR11806:SF2">
    <property type="entry name" value="METHYLENETETRAHYDROFOLATE--TRNA-(URACIL-5-)-METHYLTRANSFERASE TRMFO"/>
    <property type="match status" value="1"/>
</dbReference>
<evidence type="ECO:0000256" key="10">
    <source>
        <dbReference type="HAMAP-Rule" id="MF_01037"/>
    </source>
</evidence>
<keyword evidence="6 10" id="KW-0819">tRNA processing</keyword>
<keyword evidence="2 10" id="KW-0963">Cytoplasm</keyword>